<dbReference type="RefSeq" id="WP_155588093.1">
    <property type="nucleotide sequence ID" value="NZ_WNLP01000001.1"/>
</dbReference>
<comment type="similarity">
    <text evidence="1">Belongs to the metallo-dependent hydrolases superfamily.</text>
</comment>
<dbReference type="GO" id="GO:0016787">
    <property type="term" value="F:hydrolase activity"/>
    <property type="evidence" value="ECO:0007669"/>
    <property type="project" value="UniProtKB-KW"/>
</dbReference>
<dbReference type="PANTHER" id="PTHR43569:SF2">
    <property type="entry name" value="AMIDOHYDROLASE-RELATED DOMAIN-CONTAINING PROTEIN"/>
    <property type="match status" value="1"/>
</dbReference>
<dbReference type="SUPFAM" id="SSF51556">
    <property type="entry name" value="Metallo-dependent hydrolases"/>
    <property type="match status" value="1"/>
</dbReference>
<name>A0A7K1J3F2_9BIFI</name>
<dbReference type="Gene3D" id="3.20.20.140">
    <property type="entry name" value="Metal-dependent hydrolases"/>
    <property type="match status" value="1"/>
</dbReference>
<comment type="caution">
    <text evidence="3">The sequence shown here is derived from an EMBL/GenBank/DDBJ whole genome shotgun (WGS) entry which is preliminary data.</text>
</comment>
<proteinExistence type="inferred from homology"/>
<dbReference type="AlphaFoldDB" id="A0A7K1J3F2"/>
<dbReference type="Proteomes" id="UP000487882">
    <property type="component" value="Unassembled WGS sequence"/>
</dbReference>
<dbReference type="InterPro" id="IPR006680">
    <property type="entry name" value="Amidohydro-rel"/>
</dbReference>
<dbReference type="PANTHER" id="PTHR43569">
    <property type="entry name" value="AMIDOHYDROLASE"/>
    <property type="match status" value="1"/>
</dbReference>
<evidence type="ECO:0000256" key="1">
    <source>
        <dbReference type="ARBA" id="ARBA00038310"/>
    </source>
</evidence>
<gene>
    <name evidence="3" type="ORF">GSD1FS_0383</name>
</gene>
<organism evidence="3 4">
    <name type="scientific">Bifidobacterium canis</name>
    <dbReference type="NCBI Taxonomy" id="2610880"/>
    <lineage>
        <taxon>Bacteria</taxon>
        <taxon>Bacillati</taxon>
        <taxon>Actinomycetota</taxon>
        <taxon>Actinomycetes</taxon>
        <taxon>Bifidobacteriales</taxon>
        <taxon>Bifidobacteriaceae</taxon>
        <taxon>Bifidobacterium</taxon>
    </lineage>
</organism>
<accession>A0A7K1J3F2</accession>
<dbReference type="Pfam" id="PF04909">
    <property type="entry name" value="Amidohydro_2"/>
    <property type="match status" value="1"/>
</dbReference>
<keyword evidence="4" id="KW-1185">Reference proteome</keyword>
<evidence type="ECO:0000259" key="2">
    <source>
        <dbReference type="Pfam" id="PF04909"/>
    </source>
</evidence>
<keyword evidence="3" id="KW-0378">Hydrolase</keyword>
<evidence type="ECO:0000313" key="4">
    <source>
        <dbReference type="Proteomes" id="UP000487882"/>
    </source>
</evidence>
<dbReference type="InterPro" id="IPR052350">
    <property type="entry name" value="Metallo-dep_Lactonases"/>
</dbReference>
<dbReference type="EMBL" id="WNLP01000001">
    <property type="protein sequence ID" value="MUH59071.1"/>
    <property type="molecule type" value="Genomic_DNA"/>
</dbReference>
<protein>
    <submittedName>
        <fullName evidence="3">Amidohydrolase</fullName>
    </submittedName>
</protein>
<feature type="domain" description="Amidohydrolase-related" evidence="2">
    <location>
        <begin position="29"/>
        <end position="254"/>
    </location>
</feature>
<evidence type="ECO:0000313" key="3">
    <source>
        <dbReference type="EMBL" id="MUH59071.1"/>
    </source>
</evidence>
<reference evidence="3 4" key="1">
    <citation type="submission" date="2019-09" db="EMBL/GenBank/DDBJ databases">
        <title>Bifidobacterium canis sp. nov., isolated from the digestive tract of German Shepherd dog puppy.</title>
        <authorList>
            <person name="Bunesova V."/>
        </authorList>
    </citation>
    <scope>NUCLEOTIDE SEQUENCE [LARGE SCALE GENOMIC DNA]</scope>
    <source>
        <strain evidence="3 4">GSD1FS</strain>
    </source>
</reference>
<dbReference type="InterPro" id="IPR032466">
    <property type="entry name" value="Metal_Hydrolase"/>
</dbReference>
<sequence>MTLKVIDSHFHMWDPQVQDLPWLADLPKLQHKYTIEDLTAEYAKFDVDFLGGVYVEVDAADHELEDKLVYYNRNPKILRRIMRSRVSPYMRIPVFADGIREPLHTPSEPRGRVLEPEFLEGLRTLAELHLPFELCNRGEELPDMAKALKQVPEETVIIDHLGNMPGLDSDSRKAITELGALPNTYIKVSGDNPVDPEIVKFVAGAFGPTKLLYSSNWPVVELNSSFDKHFELMLKLFGEDENFFMNNAKRAYGIEI</sequence>